<keyword evidence="1" id="KW-0732">Signal</keyword>
<dbReference type="HOGENOM" id="CLU_084275_0_0_1"/>
<feature type="signal peptide" evidence="1">
    <location>
        <begin position="1"/>
        <end position="21"/>
    </location>
</feature>
<dbReference type="EMBL" id="AYSA01000041">
    <property type="protein sequence ID" value="ESZ98489.1"/>
    <property type="molecule type" value="Genomic_DNA"/>
</dbReference>
<dbReference type="OrthoDB" id="4831122at2759"/>
<dbReference type="AlphaFoldDB" id="W9CV63"/>
<accession>W9CV63</accession>
<gene>
    <name evidence="2" type="ORF">SBOR_1151</name>
</gene>
<evidence type="ECO:0000256" key="1">
    <source>
        <dbReference type="SAM" id="SignalP"/>
    </source>
</evidence>
<reference evidence="2 3" key="1">
    <citation type="journal article" date="2014" name="Genome Announc.">
        <title>Draft genome sequence of Sclerotinia borealis, a psychrophilic plant pathogenic fungus.</title>
        <authorList>
            <person name="Mardanov A.V."/>
            <person name="Beletsky A.V."/>
            <person name="Kadnikov V.V."/>
            <person name="Ignatov A.N."/>
            <person name="Ravin N.V."/>
        </authorList>
    </citation>
    <scope>NUCLEOTIDE SEQUENCE [LARGE SCALE GENOMIC DNA]</scope>
    <source>
        <strain evidence="3">F-4157</strain>
    </source>
</reference>
<feature type="chain" id="PRO_5004918832" description="Celp0028 effector like protein" evidence="1">
    <location>
        <begin position="22"/>
        <end position="243"/>
    </location>
</feature>
<dbReference type="Proteomes" id="UP000019487">
    <property type="component" value="Unassembled WGS sequence"/>
</dbReference>
<comment type="caution">
    <text evidence="2">The sequence shown here is derived from an EMBL/GenBank/DDBJ whole genome shotgun (WGS) entry which is preliminary data.</text>
</comment>
<protein>
    <recommendedName>
        <fullName evidence="4">Celp0028 effector like protein</fullName>
    </recommendedName>
</protein>
<keyword evidence="3" id="KW-1185">Reference proteome</keyword>
<proteinExistence type="predicted"/>
<sequence length="243" mass="25795">MFIKSLLSSLLLSSTIVGAASIPRTLDSSKLILLGLNGRTEVVDKAGFWAHHHANNTQAPGRLPAYNETSNFNRSSPVSKRDCKSHSVITENPDTTFVNWDVAMSSVVKAGETTSTVAVTEGYTIANSLAVSATAAATLVKDFLTVTYGITYTESWTSTFTAAYTYTVPAGKYAVVVSNPYTTRKSGHVDIGCIGTATETATYQADSYQSKAFGGLSWVLGTISLCTGDSYPVHACVGSDLLY</sequence>
<evidence type="ECO:0008006" key="4">
    <source>
        <dbReference type="Google" id="ProtNLM"/>
    </source>
</evidence>
<evidence type="ECO:0000313" key="2">
    <source>
        <dbReference type="EMBL" id="ESZ98489.1"/>
    </source>
</evidence>
<name>W9CV63_SCLBF</name>
<evidence type="ECO:0000313" key="3">
    <source>
        <dbReference type="Proteomes" id="UP000019487"/>
    </source>
</evidence>
<organism evidence="2 3">
    <name type="scientific">Sclerotinia borealis (strain F-4128)</name>
    <dbReference type="NCBI Taxonomy" id="1432307"/>
    <lineage>
        <taxon>Eukaryota</taxon>
        <taxon>Fungi</taxon>
        <taxon>Dikarya</taxon>
        <taxon>Ascomycota</taxon>
        <taxon>Pezizomycotina</taxon>
        <taxon>Leotiomycetes</taxon>
        <taxon>Helotiales</taxon>
        <taxon>Sclerotiniaceae</taxon>
        <taxon>Sclerotinia</taxon>
    </lineage>
</organism>